<dbReference type="Pfam" id="PF07501">
    <property type="entry name" value="G5"/>
    <property type="match status" value="1"/>
</dbReference>
<evidence type="ECO:0000256" key="1">
    <source>
        <dbReference type="ARBA" id="ARBA00010830"/>
    </source>
</evidence>
<dbReference type="AlphaFoldDB" id="A0A5P9QCY4"/>
<protein>
    <submittedName>
        <fullName evidence="7">Resuscitation-promoting factor Rpf2</fullName>
    </submittedName>
</protein>
<dbReference type="CDD" id="cd13925">
    <property type="entry name" value="RPF"/>
    <property type="match status" value="1"/>
</dbReference>
<keyword evidence="5" id="KW-1133">Transmembrane helix</keyword>
<feature type="domain" description="G5" evidence="6">
    <location>
        <begin position="222"/>
        <end position="303"/>
    </location>
</feature>
<comment type="similarity">
    <text evidence="1">Belongs to the transglycosylase family. Rpf subfamily.</text>
</comment>
<feature type="region of interest" description="Disordered" evidence="4">
    <location>
        <begin position="299"/>
        <end position="363"/>
    </location>
</feature>
<keyword evidence="5" id="KW-0472">Membrane</keyword>
<evidence type="ECO:0000256" key="2">
    <source>
        <dbReference type="ARBA" id="ARBA00022729"/>
    </source>
</evidence>
<dbReference type="SMART" id="SM01208">
    <property type="entry name" value="G5"/>
    <property type="match status" value="1"/>
</dbReference>
<feature type="region of interest" description="Disordered" evidence="4">
    <location>
        <begin position="1"/>
        <end position="31"/>
    </location>
</feature>
<keyword evidence="5" id="KW-0812">Transmembrane</keyword>
<dbReference type="GO" id="GO:0016787">
    <property type="term" value="F:hydrolase activity"/>
    <property type="evidence" value="ECO:0007669"/>
    <property type="project" value="UniProtKB-KW"/>
</dbReference>
<reference evidence="7 8" key="1">
    <citation type="submission" date="2019-10" db="EMBL/GenBank/DDBJ databases">
        <title>Genome sequence of Luteimicrobium xylanilyticum HY-24.</title>
        <authorList>
            <person name="Kim D.Y."/>
            <person name="Park H.-Y."/>
        </authorList>
    </citation>
    <scope>NUCLEOTIDE SEQUENCE [LARGE SCALE GENOMIC DNA]</scope>
    <source>
        <strain evidence="7 8">HY-24</strain>
    </source>
</reference>
<dbReference type="SUPFAM" id="SSF53955">
    <property type="entry name" value="Lysozyme-like"/>
    <property type="match status" value="1"/>
</dbReference>
<dbReference type="Pfam" id="PF06737">
    <property type="entry name" value="Transglycosylas"/>
    <property type="match status" value="1"/>
</dbReference>
<evidence type="ECO:0000313" key="7">
    <source>
        <dbReference type="EMBL" id="QFU99314.1"/>
    </source>
</evidence>
<evidence type="ECO:0000256" key="4">
    <source>
        <dbReference type="SAM" id="MobiDB-lite"/>
    </source>
</evidence>
<dbReference type="EMBL" id="CP045529">
    <property type="protein sequence ID" value="QFU99314.1"/>
    <property type="molecule type" value="Genomic_DNA"/>
</dbReference>
<dbReference type="InterPro" id="IPR007137">
    <property type="entry name" value="DUF348"/>
</dbReference>
<dbReference type="Proteomes" id="UP000326702">
    <property type="component" value="Chromosome"/>
</dbReference>
<feature type="compositionally biased region" description="Polar residues" evidence="4">
    <location>
        <begin position="1"/>
        <end position="23"/>
    </location>
</feature>
<dbReference type="RefSeq" id="WP_051136251.1">
    <property type="nucleotide sequence ID" value="NZ_BAABIH010000008.1"/>
</dbReference>
<gene>
    <name evidence="7" type="ORF">KDY119_02842</name>
</gene>
<evidence type="ECO:0000256" key="5">
    <source>
        <dbReference type="SAM" id="Phobius"/>
    </source>
</evidence>
<keyword evidence="3" id="KW-0378">Hydrolase</keyword>
<accession>A0A5P9QCY4</accession>
<dbReference type="Pfam" id="PF03990">
    <property type="entry name" value="DUF348"/>
    <property type="match status" value="3"/>
</dbReference>
<keyword evidence="2" id="KW-0732">Signal</keyword>
<dbReference type="PROSITE" id="PS51109">
    <property type="entry name" value="G5"/>
    <property type="match status" value="1"/>
</dbReference>
<sequence>MTSPQDTPQPSTAGTTPGDSAGTTPRARHRRWPWIAAGTAVAVLVSGGAVYAGAHKSVTLDVAGETSKTGTFSGSVGDLLEKKGIELGEHDVVSPAPSSSLHDGERIVVRYGHQVTVDVDGTKTTVWTTALDAGEALGALEARGSDVSLVANRSQSDGRPALGVELADSGPVAVVADGKTRVVQDPSQGVDSVLKQLDITLGARDRVSVEPHAGSPDVALVVQRVEVKTEKKTKPVAFKTVHKKDASRYADLGSVVSKAGKKGVYTTTYKVTYVDGKVETKTVTDKGVTTKPVSKVVVTGTKARPKPKPVVTATSSSSSKSTSSKSSSSKSSSSSSSSKSSSSSSTSSSSSGSSTSSSSSGSSASVSGVWAKLAACESGGNPKAVNPAGYYGLYQFTVGTWHSLGGTGLPTDASAATQTALAKKLQARSGWGQWPACSAKLGLR</sequence>
<evidence type="ECO:0000313" key="8">
    <source>
        <dbReference type="Proteomes" id="UP000326702"/>
    </source>
</evidence>
<evidence type="ECO:0000259" key="6">
    <source>
        <dbReference type="PROSITE" id="PS51109"/>
    </source>
</evidence>
<proteinExistence type="inferred from homology"/>
<dbReference type="InterPro" id="IPR010618">
    <property type="entry name" value="RPF"/>
</dbReference>
<name>A0A5P9QCY4_9MICO</name>
<dbReference type="InterPro" id="IPR011098">
    <property type="entry name" value="G5_dom"/>
</dbReference>
<organism evidence="7 8">
    <name type="scientific">Luteimicrobium xylanilyticum</name>
    <dbReference type="NCBI Taxonomy" id="1133546"/>
    <lineage>
        <taxon>Bacteria</taxon>
        <taxon>Bacillati</taxon>
        <taxon>Actinomycetota</taxon>
        <taxon>Actinomycetes</taxon>
        <taxon>Micrococcales</taxon>
        <taxon>Luteimicrobium</taxon>
    </lineage>
</organism>
<feature type="transmembrane region" description="Helical" evidence="5">
    <location>
        <begin position="34"/>
        <end position="54"/>
    </location>
</feature>
<feature type="compositionally biased region" description="Low complexity" evidence="4">
    <location>
        <begin position="314"/>
        <end position="363"/>
    </location>
</feature>
<evidence type="ECO:0000256" key="3">
    <source>
        <dbReference type="ARBA" id="ARBA00022801"/>
    </source>
</evidence>
<keyword evidence="8" id="KW-1185">Reference proteome</keyword>
<dbReference type="Gene3D" id="2.20.230.10">
    <property type="entry name" value="Resuscitation-promoting factor rpfb"/>
    <property type="match status" value="1"/>
</dbReference>
<dbReference type="Gene3D" id="1.10.530.10">
    <property type="match status" value="1"/>
</dbReference>
<dbReference type="InterPro" id="IPR023346">
    <property type="entry name" value="Lysozyme-like_dom_sf"/>
</dbReference>
<dbReference type="KEGG" id="lxl:KDY119_02842"/>